<dbReference type="Proteomes" id="UP000218890">
    <property type="component" value="Chromosome"/>
</dbReference>
<dbReference type="Gene3D" id="3.90.550.10">
    <property type="entry name" value="Spore Coat Polysaccharide Biosynthesis Protein SpsA, Chain A"/>
    <property type="match status" value="1"/>
</dbReference>
<dbReference type="KEGG" id="hhk:HH1059_03430"/>
<protein>
    <recommendedName>
        <fullName evidence="3">Hexosyltransferase</fullName>
    </recommendedName>
</protein>
<accession>A0A2Z6EZA6</accession>
<evidence type="ECO:0008006" key="3">
    <source>
        <dbReference type="Google" id="ProtNLM"/>
    </source>
</evidence>
<evidence type="ECO:0000313" key="2">
    <source>
        <dbReference type="Proteomes" id="UP000218890"/>
    </source>
</evidence>
<dbReference type="EMBL" id="AP017372">
    <property type="protein sequence ID" value="BBE10961.1"/>
    <property type="molecule type" value="Genomic_DNA"/>
</dbReference>
<name>A0A2Z6EZA6_HALHR</name>
<dbReference type="InterPro" id="IPR029044">
    <property type="entry name" value="Nucleotide-diphossugar_trans"/>
</dbReference>
<gene>
    <name evidence="1" type="ORF">HH1059_03430</name>
</gene>
<sequence length="222" mass="25884">MICVTDDPSGLDAQIEPIELPNKCRYLIDKTKGNYAKLWIFSSEHEKLINEDKFMYLDLDVVVTGDLSNLFELNQPLAIGDGMKVRRGFSAIKHRLRRGYWPYRCPVNSSILVVQCGYANDLWYDFDPTKSPNETVDAKIRGTDQAWIYIRARDRLSILTRNEGIYRAAWLPKHQGNLPNNCRLVAFPGENDKKPWSMSMLKRHPWISRYYPLRLLQKKNDC</sequence>
<evidence type="ECO:0000313" key="1">
    <source>
        <dbReference type="EMBL" id="BBE10961.1"/>
    </source>
</evidence>
<organism evidence="1 2">
    <name type="scientific">Halorhodospira halochloris</name>
    <name type="common">Ectothiorhodospira halochloris</name>
    <dbReference type="NCBI Taxonomy" id="1052"/>
    <lineage>
        <taxon>Bacteria</taxon>
        <taxon>Pseudomonadati</taxon>
        <taxon>Pseudomonadota</taxon>
        <taxon>Gammaproteobacteria</taxon>
        <taxon>Chromatiales</taxon>
        <taxon>Ectothiorhodospiraceae</taxon>
        <taxon>Halorhodospira</taxon>
    </lineage>
</organism>
<proteinExistence type="predicted"/>
<reference evidence="1" key="1">
    <citation type="submission" date="2016-02" db="EMBL/GenBank/DDBJ databases">
        <title>Halorhodospira halochloris DSM-1059 complete genome, version 2.</title>
        <authorList>
            <person name="Tsukatani Y."/>
        </authorList>
    </citation>
    <scope>NUCLEOTIDE SEQUENCE</scope>
    <source>
        <strain evidence="1">DSM 1059</strain>
    </source>
</reference>
<dbReference type="SUPFAM" id="SSF53448">
    <property type="entry name" value="Nucleotide-diphospho-sugar transferases"/>
    <property type="match status" value="1"/>
</dbReference>
<dbReference type="AlphaFoldDB" id="A0A2Z6EZA6"/>
<keyword evidence="2" id="KW-1185">Reference proteome</keyword>